<protein>
    <submittedName>
        <fullName evidence="12">Uncharacterized protein LOC100373995</fullName>
    </submittedName>
</protein>
<keyword evidence="6" id="KW-1133">Transmembrane helix</keyword>
<dbReference type="SUPFAM" id="SSF52540">
    <property type="entry name" value="P-loop containing nucleoside triphosphate hydrolases"/>
    <property type="match status" value="1"/>
</dbReference>
<dbReference type="RefSeq" id="XP_002742386.1">
    <property type="nucleotide sequence ID" value="XM_002742340.2"/>
</dbReference>
<name>A0ABM0H1W3_SACKO</name>
<feature type="compositionally biased region" description="Basic and acidic residues" evidence="10">
    <location>
        <begin position="501"/>
        <end position="514"/>
    </location>
</feature>
<evidence type="ECO:0000256" key="9">
    <source>
        <dbReference type="ARBA" id="ARBA00023180"/>
    </source>
</evidence>
<evidence type="ECO:0000256" key="1">
    <source>
        <dbReference type="ARBA" id="ARBA00004323"/>
    </source>
</evidence>
<dbReference type="Pfam" id="PF06990">
    <property type="entry name" value="Gal-3-0_sulfotr"/>
    <property type="match status" value="1"/>
</dbReference>
<evidence type="ECO:0000256" key="2">
    <source>
        <dbReference type="ARBA" id="ARBA00008124"/>
    </source>
</evidence>
<evidence type="ECO:0000256" key="8">
    <source>
        <dbReference type="ARBA" id="ARBA00023136"/>
    </source>
</evidence>
<feature type="region of interest" description="Disordered" evidence="10">
    <location>
        <begin position="501"/>
        <end position="522"/>
    </location>
</feature>
<organism evidence="11 12">
    <name type="scientific">Saccoglossus kowalevskii</name>
    <name type="common">Acorn worm</name>
    <dbReference type="NCBI Taxonomy" id="10224"/>
    <lineage>
        <taxon>Eukaryota</taxon>
        <taxon>Metazoa</taxon>
        <taxon>Hemichordata</taxon>
        <taxon>Enteropneusta</taxon>
        <taxon>Harrimaniidae</taxon>
        <taxon>Saccoglossus</taxon>
    </lineage>
</organism>
<keyword evidence="8" id="KW-0472">Membrane</keyword>
<dbReference type="InterPro" id="IPR009729">
    <property type="entry name" value="Gal-3-0_sulfotransfrase"/>
</dbReference>
<keyword evidence="5" id="KW-0735">Signal-anchor</keyword>
<dbReference type="PANTHER" id="PTHR14647:SF87">
    <property type="entry name" value="PUTATIVE-RELATED"/>
    <property type="match status" value="1"/>
</dbReference>
<evidence type="ECO:0000256" key="10">
    <source>
        <dbReference type="SAM" id="MobiDB-lite"/>
    </source>
</evidence>
<keyword evidence="4" id="KW-0812">Transmembrane</keyword>
<keyword evidence="9" id="KW-0325">Glycoprotein</keyword>
<dbReference type="Gene3D" id="3.40.50.300">
    <property type="entry name" value="P-loop containing nucleotide triphosphate hydrolases"/>
    <property type="match status" value="1"/>
</dbReference>
<accession>A0ABM0H1W3</accession>
<evidence type="ECO:0000313" key="12">
    <source>
        <dbReference type="RefSeq" id="XP_002742386.1"/>
    </source>
</evidence>
<evidence type="ECO:0000256" key="5">
    <source>
        <dbReference type="ARBA" id="ARBA00022968"/>
    </source>
</evidence>
<comment type="subcellular location">
    <subcellularLocation>
        <location evidence="1">Golgi apparatus membrane</location>
        <topology evidence="1">Single-pass type II membrane protein</topology>
    </subcellularLocation>
</comment>
<evidence type="ECO:0000256" key="6">
    <source>
        <dbReference type="ARBA" id="ARBA00022989"/>
    </source>
</evidence>
<dbReference type="PANTHER" id="PTHR14647">
    <property type="entry name" value="GALACTOSE-3-O-SULFOTRANSFERASE"/>
    <property type="match status" value="1"/>
</dbReference>
<evidence type="ECO:0000256" key="7">
    <source>
        <dbReference type="ARBA" id="ARBA00023034"/>
    </source>
</evidence>
<reference evidence="12" key="1">
    <citation type="submission" date="2025-08" db="UniProtKB">
        <authorList>
            <consortium name="RefSeq"/>
        </authorList>
    </citation>
    <scope>IDENTIFICATION</scope>
    <source>
        <tissue evidence="12">Testes</tissue>
    </source>
</reference>
<sequence length="695" mass="80054">MNHSSWFSSVRMECSRKNVMCTSVLVIFSLIVIKSAVFMQSSYGDVSYFRWSPNVYANNDVHRLKTTLPSEQCIKRFYRPVDCNPVKKLIYIKTHKTGSTTLASIIERYGYTRNLTMAIPKGNHIFSKTSQPFQRSMVAEIDEGTHFDMLTNHARYNRPELDSVIPNATYITILRHPVKQFESSFSYFRWNKYIRSNDPIMELFRNSTKYIDKLPMKGLVQNGQLFDLGLTAEQTLNESIVEEKILSLDREMDLILITEYFDESLLILRDLLCWSVDDILYISNGIRKETQRRNLTSTEKDSILQWNKSDLKLYQYFEKILASKIKQYGPCFEHDLQLFRKRRDKIMEQCLEKNIFDVVQGRESRYVLKRNATEFCLNLWRGDVTFTGLRRKANRLHAKQNISTHSNHVILCNIQLQFWFPNNSVCFGYSGDDGCTDGDDGCTDGDDGCTDGDDGCTDGDDGCTDGDDGCTDGDGGCTQADGILTLLLVVIMHGCIGKPVKDGKKGKHGKDENGGRSTRGSTDINDEYSRLVLLVKILQKKTKEMYTKYEDSNPKLMNELSTHHVNGLPNAIDRQSEKKFEEQELLMAHRRNLEMYSLFMKKAMKSLDKKEKRIFKNIYRFVGNTKNKIADILSLLGCTDEVRENLSKEEKKKARSISKFQPSEYRGVKVVYELFMYIGRAKQGVESLSTKHEMD</sequence>
<keyword evidence="7" id="KW-0333">Golgi apparatus</keyword>
<keyword evidence="11" id="KW-1185">Reference proteome</keyword>
<comment type="similarity">
    <text evidence="2">Belongs to the galactose-3-O-sulfotransferase family.</text>
</comment>
<evidence type="ECO:0000313" key="11">
    <source>
        <dbReference type="Proteomes" id="UP000694865"/>
    </source>
</evidence>
<dbReference type="GeneID" id="100373995"/>
<keyword evidence="3" id="KW-0808">Transferase</keyword>
<gene>
    <name evidence="12" type="primary">LOC100373995</name>
</gene>
<evidence type="ECO:0000256" key="4">
    <source>
        <dbReference type="ARBA" id="ARBA00022692"/>
    </source>
</evidence>
<evidence type="ECO:0000256" key="3">
    <source>
        <dbReference type="ARBA" id="ARBA00022679"/>
    </source>
</evidence>
<dbReference type="Proteomes" id="UP000694865">
    <property type="component" value="Unplaced"/>
</dbReference>
<proteinExistence type="inferred from homology"/>
<dbReference type="InterPro" id="IPR027417">
    <property type="entry name" value="P-loop_NTPase"/>
</dbReference>